<sequence>MLIRYKKAFEKIAMGLLSFMPSEKDLKQLQQTIQTYETKENWQLFLWKEEDIIGVVGVEVIDDRTVEIHHLCVNPSHRYQGIGKQMLNAVREIYKDKEIVANEMIESFFTKCLTEEAEN</sequence>
<dbReference type="SUPFAM" id="SSF55729">
    <property type="entry name" value="Acyl-CoA N-acyltransferases (Nat)"/>
    <property type="match status" value="1"/>
</dbReference>
<protein>
    <submittedName>
        <fullName evidence="4">Riboflavin biosynthesis RibT protein</fullName>
    </submittedName>
</protein>
<accession>A0ABT9VKI1</accession>
<dbReference type="PANTHER" id="PTHR43800">
    <property type="entry name" value="PEPTIDYL-LYSINE N-ACETYLTRANSFERASE YJAB"/>
    <property type="match status" value="1"/>
</dbReference>
<organism evidence="4 5">
    <name type="scientific">Aeribacillus alveayuensis</name>
    <dbReference type="NCBI Taxonomy" id="279215"/>
    <lineage>
        <taxon>Bacteria</taxon>
        <taxon>Bacillati</taxon>
        <taxon>Bacillota</taxon>
        <taxon>Bacilli</taxon>
        <taxon>Bacillales</taxon>
        <taxon>Bacillaceae</taxon>
        <taxon>Aeribacillus</taxon>
    </lineage>
</organism>
<feature type="domain" description="N-acetyltransferase" evidence="3">
    <location>
        <begin position="3"/>
        <end position="119"/>
    </location>
</feature>
<comment type="caution">
    <text evidence="4">The sequence shown here is derived from an EMBL/GenBank/DDBJ whole genome shotgun (WGS) entry which is preliminary data.</text>
</comment>
<name>A0ABT9VKI1_9BACI</name>
<gene>
    <name evidence="4" type="ORF">J2S06_000551</name>
</gene>
<evidence type="ECO:0000256" key="1">
    <source>
        <dbReference type="ARBA" id="ARBA00022679"/>
    </source>
</evidence>
<dbReference type="Pfam" id="PF00583">
    <property type="entry name" value="Acetyltransf_1"/>
    <property type="match status" value="1"/>
</dbReference>
<proteinExistence type="predicted"/>
<dbReference type="Proteomes" id="UP001225646">
    <property type="component" value="Unassembled WGS sequence"/>
</dbReference>
<evidence type="ECO:0000313" key="5">
    <source>
        <dbReference type="Proteomes" id="UP001225646"/>
    </source>
</evidence>
<dbReference type="PROSITE" id="PS51186">
    <property type="entry name" value="GNAT"/>
    <property type="match status" value="1"/>
</dbReference>
<dbReference type="EMBL" id="JAUSTR010000001">
    <property type="protein sequence ID" value="MDQ0161481.1"/>
    <property type="molecule type" value="Genomic_DNA"/>
</dbReference>
<evidence type="ECO:0000313" key="4">
    <source>
        <dbReference type="EMBL" id="MDQ0161481.1"/>
    </source>
</evidence>
<dbReference type="Gene3D" id="3.40.630.30">
    <property type="match status" value="1"/>
</dbReference>
<reference evidence="4 5" key="1">
    <citation type="submission" date="2023-07" db="EMBL/GenBank/DDBJ databases">
        <title>Genomic Encyclopedia of Type Strains, Phase IV (KMG-IV): sequencing the most valuable type-strain genomes for metagenomic binning, comparative biology and taxonomic classification.</title>
        <authorList>
            <person name="Goeker M."/>
        </authorList>
    </citation>
    <scope>NUCLEOTIDE SEQUENCE [LARGE SCALE GENOMIC DNA]</scope>
    <source>
        <strain evidence="4 5">DSM 19092</strain>
    </source>
</reference>
<keyword evidence="5" id="KW-1185">Reference proteome</keyword>
<keyword evidence="1" id="KW-0808">Transferase</keyword>
<evidence type="ECO:0000259" key="3">
    <source>
        <dbReference type="PROSITE" id="PS51186"/>
    </source>
</evidence>
<dbReference type="InterPro" id="IPR016181">
    <property type="entry name" value="Acyl_CoA_acyltransferase"/>
</dbReference>
<evidence type="ECO:0000256" key="2">
    <source>
        <dbReference type="ARBA" id="ARBA00023315"/>
    </source>
</evidence>
<dbReference type="InterPro" id="IPR000182">
    <property type="entry name" value="GNAT_dom"/>
</dbReference>
<dbReference type="RefSeq" id="WP_044896465.1">
    <property type="nucleotide sequence ID" value="NZ_JAUSTR010000001.1"/>
</dbReference>
<keyword evidence="2" id="KW-0012">Acyltransferase</keyword>
<dbReference type="CDD" id="cd04301">
    <property type="entry name" value="NAT_SF"/>
    <property type="match status" value="1"/>
</dbReference>
<dbReference type="PANTHER" id="PTHR43800:SF1">
    <property type="entry name" value="PEPTIDYL-LYSINE N-ACETYLTRANSFERASE YJAB"/>
    <property type="match status" value="1"/>
</dbReference>